<protein>
    <submittedName>
        <fullName evidence="2">Uncharacterized protein</fullName>
    </submittedName>
</protein>
<evidence type="ECO:0000313" key="2">
    <source>
        <dbReference type="EMBL" id="MEQ2291944.1"/>
    </source>
</evidence>
<feature type="region of interest" description="Disordered" evidence="1">
    <location>
        <begin position="66"/>
        <end position="91"/>
    </location>
</feature>
<dbReference type="Proteomes" id="UP001469553">
    <property type="component" value="Unassembled WGS sequence"/>
</dbReference>
<evidence type="ECO:0000313" key="3">
    <source>
        <dbReference type="Proteomes" id="UP001469553"/>
    </source>
</evidence>
<dbReference type="EMBL" id="JAHRIP010029586">
    <property type="protein sequence ID" value="MEQ2291944.1"/>
    <property type="molecule type" value="Genomic_DNA"/>
</dbReference>
<gene>
    <name evidence="2" type="ORF">AMECASPLE_017952</name>
</gene>
<proteinExistence type="predicted"/>
<accession>A0ABV0YDP1</accession>
<keyword evidence="3" id="KW-1185">Reference proteome</keyword>
<evidence type="ECO:0000256" key="1">
    <source>
        <dbReference type="SAM" id="MobiDB-lite"/>
    </source>
</evidence>
<organism evidence="2 3">
    <name type="scientific">Ameca splendens</name>
    <dbReference type="NCBI Taxonomy" id="208324"/>
    <lineage>
        <taxon>Eukaryota</taxon>
        <taxon>Metazoa</taxon>
        <taxon>Chordata</taxon>
        <taxon>Craniata</taxon>
        <taxon>Vertebrata</taxon>
        <taxon>Euteleostomi</taxon>
        <taxon>Actinopterygii</taxon>
        <taxon>Neopterygii</taxon>
        <taxon>Teleostei</taxon>
        <taxon>Neoteleostei</taxon>
        <taxon>Acanthomorphata</taxon>
        <taxon>Ovalentaria</taxon>
        <taxon>Atherinomorphae</taxon>
        <taxon>Cyprinodontiformes</taxon>
        <taxon>Goodeidae</taxon>
        <taxon>Ameca</taxon>
    </lineage>
</organism>
<sequence length="110" mass="11926">MIESIPASPPLNGSKINQNKIKVLKFIHPFSIHTSSIQGHGGAGAHLHRGSRASWCLSPPERQGIPWTGPIAGQHRDTQDKQPCTHPFTPKDNLERPVNLTVCFCTVGGS</sequence>
<name>A0ABV0YDP1_9TELE</name>
<comment type="caution">
    <text evidence="2">The sequence shown here is derived from an EMBL/GenBank/DDBJ whole genome shotgun (WGS) entry which is preliminary data.</text>
</comment>
<reference evidence="2 3" key="1">
    <citation type="submission" date="2021-06" db="EMBL/GenBank/DDBJ databases">
        <authorList>
            <person name="Palmer J.M."/>
        </authorList>
    </citation>
    <scope>NUCLEOTIDE SEQUENCE [LARGE SCALE GENOMIC DNA]</scope>
    <source>
        <strain evidence="2 3">AS_MEX2019</strain>
        <tissue evidence="2">Muscle</tissue>
    </source>
</reference>